<keyword evidence="2" id="KW-1003">Cell membrane</keyword>
<dbReference type="GO" id="GO:0005886">
    <property type="term" value="C:plasma membrane"/>
    <property type="evidence" value="ECO:0007669"/>
    <property type="project" value="UniProtKB-SubCell"/>
</dbReference>
<dbReference type="PANTHER" id="PTHR30250:SF11">
    <property type="entry name" value="O-ANTIGEN TRANSPORTER-RELATED"/>
    <property type="match status" value="1"/>
</dbReference>
<dbReference type="AlphaFoldDB" id="A0A1G6YVJ6"/>
<comment type="subcellular location">
    <subcellularLocation>
        <location evidence="1">Cell membrane</location>
        <topology evidence="1">Multi-pass membrane protein</topology>
    </subcellularLocation>
</comment>
<evidence type="ECO:0000313" key="7">
    <source>
        <dbReference type="EMBL" id="SDD94534.1"/>
    </source>
</evidence>
<dbReference type="EMBL" id="FNAS01000001">
    <property type="protein sequence ID" value="SDD94534.1"/>
    <property type="molecule type" value="Genomic_DNA"/>
</dbReference>
<feature type="transmembrane region" description="Helical" evidence="6">
    <location>
        <begin position="368"/>
        <end position="390"/>
    </location>
</feature>
<proteinExistence type="predicted"/>
<keyword evidence="4 6" id="KW-1133">Transmembrane helix</keyword>
<evidence type="ECO:0000256" key="2">
    <source>
        <dbReference type="ARBA" id="ARBA00022475"/>
    </source>
</evidence>
<dbReference type="InterPro" id="IPR050833">
    <property type="entry name" value="Poly_Biosynth_Transport"/>
</dbReference>
<dbReference type="Proteomes" id="UP000198517">
    <property type="component" value="Unassembled WGS sequence"/>
</dbReference>
<feature type="transmembrane region" description="Helical" evidence="6">
    <location>
        <begin position="12"/>
        <end position="34"/>
    </location>
</feature>
<dbReference type="STRING" id="1071918.SAMN05421544_101285"/>
<reference evidence="7 8" key="1">
    <citation type="submission" date="2016-10" db="EMBL/GenBank/DDBJ databases">
        <authorList>
            <person name="de Groot N.N."/>
        </authorList>
    </citation>
    <scope>NUCLEOTIDE SEQUENCE [LARGE SCALE GENOMIC DNA]</scope>
    <source>
        <strain evidence="7 8">DSM 24015</strain>
    </source>
</reference>
<feature type="transmembrane region" description="Helical" evidence="6">
    <location>
        <begin position="120"/>
        <end position="142"/>
    </location>
</feature>
<dbReference type="Pfam" id="PF13440">
    <property type="entry name" value="Polysacc_synt_3"/>
    <property type="match status" value="1"/>
</dbReference>
<evidence type="ECO:0000256" key="4">
    <source>
        <dbReference type="ARBA" id="ARBA00022989"/>
    </source>
</evidence>
<protein>
    <submittedName>
        <fullName evidence="7">Membrane protein involved in the export of O-antigen and teichoic acid</fullName>
    </submittedName>
</protein>
<feature type="transmembrane region" description="Helical" evidence="6">
    <location>
        <begin position="305"/>
        <end position="328"/>
    </location>
</feature>
<evidence type="ECO:0000256" key="1">
    <source>
        <dbReference type="ARBA" id="ARBA00004651"/>
    </source>
</evidence>
<dbReference type="OrthoDB" id="109075at2"/>
<accession>A0A1G6YVJ6</accession>
<dbReference type="RefSeq" id="WP_092735710.1">
    <property type="nucleotide sequence ID" value="NZ_FNAS01000001.1"/>
</dbReference>
<sequence length="424" mass="47767">MIDIRKNLKSEFSRNVLTLITGTTVAQMIPILVSPILTRIYTPEDFGILALFISVSTILSSMICGRYELAIILPEKEEDAINILALGFILAAFLSFVLFLIVVLFHHTLASALGNLKIEIWLYFIPLVIFTLGVFSLLNYYNNRKKYYEDLAKATVLRSIVLSIVQILGGFFYKGAGGLVIGQIISSFSANLKLVKNISKDKVLISKINKNHILTVANKYKRFPQFSMWSALANNMGFQFYNVLVSAYYSSKTLGFYSMSNRVLGMPATLVGGAMAQVFFQHAAEEKQKTGLTKSIFIKTLKKTLIISLPTFLIIFLIIEDLFALVYGESWRVAGSYVKIVTPMFFIRFNVVTVSNVMNIYGKEKALLIWQIALCLIALLSIFTCSYLKYPFEISLYAMSIGLSLNYLILLYMVYNLSNKGKLF</sequence>
<keyword evidence="8" id="KW-1185">Reference proteome</keyword>
<feature type="transmembrane region" description="Helical" evidence="6">
    <location>
        <begin position="46"/>
        <end position="69"/>
    </location>
</feature>
<feature type="transmembrane region" description="Helical" evidence="6">
    <location>
        <begin position="340"/>
        <end position="361"/>
    </location>
</feature>
<organism evidence="7 8">
    <name type="scientific">Riemerella columbipharyngis</name>
    <dbReference type="NCBI Taxonomy" id="1071918"/>
    <lineage>
        <taxon>Bacteria</taxon>
        <taxon>Pseudomonadati</taxon>
        <taxon>Bacteroidota</taxon>
        <taxon>Flavobacteriia</taxon>
        <taxon>Flavobacteriales</taxon>
        <taxon>Weeksellaceae</taxon>
        <taxon>Riemerella</taxon>
    </lineage>
</organism>
<feature type="transmembrane region" description="Helical" evidence="6">
    <location>
        <begin position="229"/>
        <end position="251"/>
    </location>
</feature>
<evidence type="ECO:0000313" key="8">
    <source>
        <dbReference type="Proteomes" id="UP000198517"/>
    </source>
</evidence>
<evidence type="ECO:0000256" key="3">
    <source>
        <dbReference type="ARBA" id="ARBA00022692"/>
    </source>
</evidence>
<dbReference type="PANTHER" id="PTHR30250">
    <property type="entry name" value="PST FAMILY PREDICTED COLANIC ACID TRANSPORTER"/>
    <property type="match status" value="1"/>
</dbReference>
<feature type="transmembrane region" description="Helical" evidence="6">
    <location>
        <begin position="396"/>
        <end position="415"/>
    </location>
</feature>
<feature type="transmembrane region" description="Helical" evidence="6">
    <location>
        <begin position="81"/>
        <end position="105"/>
    </location>
</feature>
<feature type="transmembrane region" description="Helical" evidence="6">
    <location>
        <begin position="263"/>
        <end position="284"/>
    </location>
</feature>
<keyword evidence="5 6" id="KW-0472">Membrane</keyword>
<evidence type="ECO:0000256" key="6">
    <source>
        <dbReference type="SAM" id="Phobius"/>
    </source>
</evidence>
<keyword evidence="3 6" id="KW-0812">Transmembrane</keyword>
<gene>
    <name evidence="7" type="ORF">SAMN05421544_101285</name>
</gene>
<name>A0A1G6YVJ6_9FLAO</name>
<evidence type="ECO:0000256" key="5">
    <source>
        <dbReference type="ARBA" id="ARBA00023136"/>
    </source>
</evidence>